<dbReference type="EMBL" id="CAFBNR010000026">
    <property type="protein sequence ID" value="CAB4962486.1"/>
    <property type="molecule type" value="Genomic_DNA"/>
</dbReference>
<sequence>MLTSPADGFIVPKNPITSNAIKLVVTPKATPVAIMMHDA</sequence>
<proteinExistence type="predicted"/>
<evidence type="ECO:0000313" key="1">
    <source>
        <dbReference type="EMBL" id="CAB4962486.1"/>
    </source>
</evidence>
<organism evidence="1">
    <name type="scientific">freshwater metagenome</name>
    <dbReference type="NCBI Taxonomy" id="449393"/>
    <lineage>
        <taxon>unclassified sequences</taxon>
        <taxon>metagenomes</taxon>
        <taxon>ecological metagenomes</taxon>
    </lineage>
</organism>
<accession>A0A6J7L2V6</accession>
<protein>
    <submittedName>
        <fullName evidence="1">Unannotated protein</fullName>
    </submittedName>
</protein>
<reference evidence="1" key="1">
    <citation type="submission" date="2020-05" db="EMBL/GenBank/DDBJ databases">
        <authorList>
            <person name="Chiriac C."/>
            <person name="Salcher M."/>
            <person name="Ghai R."/>
            <person name="Kavagutti S V."/>
        </authorList>
    </citation>
    <scope>NUCLEOTIDE SEQUENCE</scope>
</reference>
<dbReference type="AlphaFoldDB" id="A0A6J7L2V6"/>
<name>A0A6J7L2V6_9ZZZZ</name>
<gene>
    <name evidence="1" type="ORF">UFOPK3879_00714</name>
</gene>